<sequence>MLKVAKGDKGINFKLTFYDSSGANISLTGVTIRVKLFKDGALLKNITSVDNNSHVIILDQINGICQYTLQGEDTAAAGIYTLYISIETIDFIITGEQTIQYQVYEEGVV</sequence>
<gene>
    <name evidence="1" type="ORF">CSC2_12490</name>
</gene>
<comment type="caution">
    <text evidence="1">The sequence shown here is derived from an EMBL/GenBank/DDBJ whole genome shotgun (WGS) entry which is preliminary data.</text>
</comment>
<keyword evidence="2" id="KW-1185">Reference proteome</keyword>
<name>A0ABQ1E896_9CLOT</name>
<dbReference type="Gene3D" id="2.60.40.3350">
    <property type="match status" value="1"/>
</dbReference>
<accession>A0ABQ1E896</accession>
<organism evidence="1 2">
    <name type="scientific">Clostridium zeae</name>
    <dbReference type="NCBI Taxonomy" id="2759022"/>
    <lineage>
        <taxon>Bacteria</taxon>
        <taxon>Bacillati</taxon>
        <taxon>Bacillota</taxon>
        <taxon>Clostridia</taxon>
        <taxon>Eubacteriales</taxon>
        <taxon>Clostridiaceae</taxon>
        <taxon>Clostridium</taxon>
    </lineage>
</organism>
<evidence type="ECO:0008006" key="3">
    <source>
        <dbReference type="Google" id="ProtNLM"/>
    </source>
</evidence>
<reference evidence="1 2" key="1">
    <citation type="journal article" date="2021" name="Int. J. Syst. Evol. Microbiol.">
        <title>Clostridium zeae sp. nov., isolated from corn silage.</title>
        <authorList>
            <person name="Kobayashi H."/>
            <person name="Tanizawa Y."/>
            <person name="Yagura M."/>
            <person name="Sakamoto M."/>
            <person name="Ohkuma M."/>
            <person name="Tohno M."/>
        </authorList>
    </citation>
    <scope>NUCLEOTIDE SEQUENCE [LARGE SCALE GENOMIC DNA]</scope>
    <source>
        <strain evidence="1 2">CSC2</strain>
    </source>
</reference>
<protein>
    <recommendedName>
        <fullName evidence="3">BppU N-terminal domain-containing protein</fullName>
    </recommendedName>
</protein>
<evidence type="ECO:0000313" key="1">
    <source>
        <dbReference type="EMBL" id="GFZ30723.1"/>
    </source>
</evidence>
<dbReference type="Proteomes" id="UP000663802">
    <property type="component" value="Unassembled WGS sequence"/>
</dbReference>
<dbReference type="RefSeq" id="WP_206868767.1">
    <property type="nucleotide sequence ID" value="NZ_BMBA01000001.1"/>
</dbReference>
<proteinExistence type="predicted"/>
<evidence type="ECO:0000313" key="2">
    <source>
        <dbReference type="Proteomes" id="UP000663802"/>
    </source>
</evidence>
<dbReference type="EMBL" id="BMBA01000001">
    <property type="protein sequence ID" value="GFZ30723.1"/>
    <property type="molecule type" value="Genomic_DNA"/>
</dbReference>